<organism evidence="1 2">
    <name type="scientific">Colletotrichum truncatum</name>
    <name type="common">Anthracnose fungus</name>
    <name type="synonym">Colletotrichum capsici</name>
    <dbReference type="NCBI Taxonomy" id="5467"/>
    <lineage>
        <taxon>Eukaryota</taxon>
        <taxon>Fungi</taxon>
        <taxon>Dikarya</taxon>
        <taxon>Ascomycota</taxon>
        <taxon>Pezizomycotina</taxon>
        <taxon>Sordariomycetes</taxon>
        <taxon>Hypocreomycetidae</taxon>
        <taxon>Glomerellales</taxon>
        <taxon>Glomerellaceae</taxon>
        <taxon>Colletotrichum</taxon>
        <taxon>Colletotrichum truncatum species complex</taxon>
    </lineage>
</organism>
<gene>
    <name evidence="1" type="ORF">CTRU02_208007</name>
</gene>
<keyword evidence="1" id="KW-0548">Nucleotidyltransferase</keyword>
<proteinExistence type="predicted"/>
<sequence>MASSPSKSLCATFDDDAQMKITVNLGGYTTQVLIDSGAQGNFIAPRIVQQREIPWNQKQNPYRLRNVEGKEVEYGGGSIDQETAQLPLLYHGHQELISLDITEIGNHDVILGIPWLRRHNPQIDWVTGRIKFNPASEKHSTKASCGLLAATRARPRLMLRIKDIGTRTLAATTIDKVTEDPMSKIPVEYRVYSKLFAPELETGLPEHSKWDHKIEIKEGHEPTFNKIYPLNQEEMKALDEWLDENLAKGFIRPSKSPAGYPVLFVPKKNGKKRLCVDYRRLNDITIKDCYPLPLISELRDLLYEAQWFTALDLKGAYNLIRIAEGDEWKTAFRTRRGQFETLVMPFGLTNAPATFQTMINQVLREYLDKSVVVYLDDILIFSKTLEEHKKHVHEILKALEQAKLLVEPEKSLFHKQEVEFLGFTITPGVIKMSPNKIKAVQEWPTPENPKDILSFLGFVNFYRKFLKDYSKTILPLTELTKKNAPWEWTDKQQKAFQEVKDKVTSEPVIQIPNPEKPFELETDASNEAEGAQLGQRDENGVLHPCGFFSRKFQGPELNYQIHDKELMAIIDAFKEWRPQLSGTKYEVKVYTDHKNLAHFTTSKELNKRQIRWSEFLSEFNFRIIYRKGSENGRADALSRRPDYKDEVPEETQVILKKDNGDLVPAAKLLMIGDRVKTSTTGRMTHDQIREIHSAPAHGHQGVTKTWKRIRQHHDKRVTRKDVANAIKDCEVCAKSKPSRHKPYGELQPLPAPPAPWHSISLDFIVKLPKSREPLTKVQYDSILVVVDRFTKYAYFIPYLESSTAEDLAYTFLRIIVSQHGLPQEIVSDRGSVFTSKFWRSLISQLGAKHSLSTAFHPQSDGQTERINQILETYLRSYVNYDQDNWVKLLPTAQFAYNSSIGESTRESPFFLNYGFNPTAYGEPRTGSAAIKAVADIKKLKEIQQKLPQELEFVRQRIKKHADRHRVRGPPLKEGGSAYLIRRNIKTKRPSDKLDFKKLGPFEITKKISEVNYELKLPETMKCHPVFHVSLLEPAPDGTHTEDCIIVETDDTEYEVERILDHRRNDETTEYFIKWKNYGHEDDSWEPAKNLEHAQEELQQYWHQRTSLDPSRPNRRQTNPQRQ</sequence>
<comment type="caution">
    <text evidence="1">The sequence shown here is derived from an EMBL/GenBank/DDBJ whole genome shotgun (WGS) entry which is preliminary data.</text>
</comment>
<reference evidence="1 2" key="1">
    <citation type="journal article" date="2020" name="Phytopathology">
        <title>Genome Sequence Resources of Colletotrichum truncatum, C. plurivorum, C. musicola, and C. sojae: Four Species Pathogenic to Soybean (Glycine max).</title>
        <authorList>
            <person name="Rogerio F."/>
            <person name="Boufleur T.R."/>
            <person name="Ciampi-Guillardi M."/>
            <person name="Sukno S.A."/>
            <person name="Thon M.R."/>
            <person name="Massola Junior N.S."/>
            <person name="Baroncelli R."/>
        </authorList>
    </citation>
    <scope>NUCLEOTIDE SEQUENCE [LARGE SCALE GENOMIC DNA]</scope>
    <source>
        <strain evidence="1 2">CMES1059</strain>
    </source>
</reference>
<accession>A0ACC3YV15</accession>
<dbReference type="Proteomes" id="UP000805649">
    <property type="component" value="Unassembled WGS sequence"/>
</dbReference>
<evidence type="ECO:0000313" key="1">
    <source>
        <dbReference type="EMBL" id="KAL0935793.1"/>
    </source>
</evidence>
<keyword evidence="1" id="KW-0695">RNA-directed DNA polymerase</keyword>
<evidence type="ECO:0000313" key="2">
    <source>
        <dbReference type="Proteomes" id="UP000805649"/>
    </source>
</evidence>
<name>A0ACC3YV15_COLTU</name>
<keyword evidence="1" id="KW-0808">Transferase</keyword>
<protein>
    <submittedName>
        <fullName evidence="1">Reverse transcriptase domain protein</fullName>
    </submittedName>
</protein>
<dbReference type="EMBL" id="VUJX02000005">
    <property type="protein sequence ID" value="KAL0935793.1"/>
    <property type="molecule type" value="Genomic_DNA"/>
</dbReference>
<keyword evidence="2" id="KW-1185">Reference proteome</keyword>